<evidence type="ECO:0000256" key="1">
    <source>
        <dbReference type="ARBA" id="ARBA00004418"/>
    </source>
</evidence>
<reference evidence="5 6" key="1">
    <citation type="submission" date="2018-05" db="EMBL/GenBank/DDBJ databases">
        <title>Genomic Encyclopedia of Type Strains, Phase IV (KMG-IV): sequencing the most valuable type-strain genomes for metagenomic binning, comparative biology and taxonomic classification.</title>
        <authorList>
            <person name="Goeker M."/>
        </authorList>
    </citation>
    <scope>NUCLEOTIDE SEQUENCE [LARGE SCALE GENOMIC DNA]</scope>
    <source>
        <strain evidence="5 6">DSM 6462</strain>
    </source>
</reference>
<dbReference type="PANTHER" id="PTHR30024:SF47">
    <property type="entry name" value="TAURINE-BINDING PERIPLASMIC PROTEIN"/>
    <property type="match status" value="1"/>
</dbReference>
<keyword evidence="6" id="KW-1185">Reference proteome</keyword>
<feature type="signal peptide" evidence="4">
    <location>
        <begin position="1"/>
        <end position="33"/>
    </location>
</feature>
<dbReference type="Pfam" id="PF13379">
    <property type="entry name" value="NMT1_2"/>
    <property type="match status" value="1"/>
</dbReference>
<dbReference type="SUPFAM" id="SSF53850">
    <property type="entry name" value="Periplasmic binding protein-like II"/>
    <property type="match status" value="1"/>
</dbReference>
<keyword evidence="3 4" id="KW-0732">Signal</keyword>
<dbReference type="PANTHER" id="PTHR30024">
    <property type="entry name" value="ALIPHATIC SULFONATES-BINDING PROTEIN-RELATED"/>
    <property type="match status" value="1"/>
</dbReference>
<dbReference type="EMBL" id="QJJK01000012">
    <property type="protein sequence ID" value="PXW54068.1"/>
    <property type="molecule type" value="Genomic_DNA"/>
</dbReference>
<evidence type="ECO:0000256" key="2">
    <source>
        <dbReference type="ARBA" id="ARBA00010742"/>
    </source>
</evidence>
<proteinExistence type="inferred from homology"/>
<comment type="similarity">
    <text evidence="2">Belongs to the bacterial solute-binding protein SsuA/TauA family.</text>
</comment>
<dbReference type="Gene3D" id="3.40.190.10">
    <property type="entry name" value="Periplasmic binding protein-like II"/>
    <property type="match status" value="2"/>
</dbReference>
<dbReference type="OrthoDB" id="9815602at2"/>
<evidence type="ECO:0000256" key="4">
    <source>
        <dbReference type="SAM" id="SignalP"/>
    </source>
</evidence>
<comment type="subcellular location">
    <subcellularLocation>
        <location evidence="1">Periplasm</location>
    </subcellularLocation>
</comment>
<accession>A0A2V3TWM8</accession>
<dbReference type="Proteomes" id="UP000248021">
    <property type="component" value="Unassembled WGS sequence"/>
</dbReference>
<evidence type="ECO:0000313" key="5">
    <source>
        <dbReference type="EMBL" id="PXW54068.1"/>
    </source>
</evidence>
<gene>
    <name evidence="5" type="ORF">C7450_11297</name>
</gene>
<feature type="chain" id="PRO_5015873956" evidence="4">
    <location>
        <begin position="34"/>
        <end position="315"/>
    </location>
</feature>
<dbReference type="AlphaFoldDB" id="A0A2V3TWM8"/>
<evidence type="ECO:0000256" key="3">
    <source>
        <dbReference type="ARBA" id="ARBA00022729"/>
    </source>
</evidence>
<dbReference type="RefSeq" id="WP_110377313.1">
    <property type="nucleotide sequence ID" value="NZ_JAHBRY010000002.1"/>
</dbReference>
<dbReference type="GO" id="GO:0042597">
    <property type="term" value="C:periplasmic space"/>
    <property type="evidence" value="ECO:0007669"/>
    <property type="project" value="UniProtKB-SubCell"/>
</dbReference>
<name>A0A2V3TWM8_9HYPH</name>
<sequence length="315" mass="33624">MTTSLRRTTALTLRRLGIAAVASLSLSAASALAAEPVTIGTGVDASFSPVFVALQNKLFEKEGLNVTTQNYPSGGEATDAVGAGQLNMTIVGSPAAINRGSRVDIRILAIVETHGKFVKLAARKGITDPSQIKKIGFAPAGDSEYAVRLAMKKFNIPNVELVRSAPPELPALLTRGDIDAFFIWEPWPSLAVKQGATILAVSEDVGHLGTIVLVTSADWLKGHKDAAEKVARALAQACDAIRANPEEAGKAAQMAGKIPVDQTVQFVKEVDCKVRSVTDKDVQDYEKIADFLQEQKITKTKTDLGKVVVKDFYKP</sequence>
<comment type="caution">
    <text evidence="5">The sequence shown here is derived from an EMBL/GenBank/DDBJ whole genome shotgun (WGS) entry which is preliminary data.</text>
</comment>
<organism evidence="5 6">
    <name type="scientific">Chelatococcus asaccharovorans</name>
    <dbReference type="NCBI Taxonomy" id="28210"/>
    <lineage>
        <taxon>Bacteria</taxon>
        <taxon>Pseudomonadati</taxon>
        <taxon>Pseudomonadota</taxon>
        <taxon>Alphaproteobacteria</taxon>
        <taxon>Hyphomicrobiales</taxon>
        <taxon>Chelatococcaceae</taxon>
        <taxon>Chelatococcus</taxon>
    </lineage>
</organism>
<protein>
    <submittedName>
        <fullName evidence="5">NitT/TauT family transport system substrate-binding protein</fullName>
    </submittedName>
</protein>
<evidence type="ECO:0000313" key="6">
    <source>
        <dbReference type="Proteomes" id="UP000248021"/>
    </source>
</evidence>